<feature type="non-terminal residue" evidence="2">
    <location>
        <position position="87"/>
    </location>
</feature>
<gene>
    <name evidence="2" type="ORF">POCULU_LOCUS8649</name>
</gene>
<reference evidence="2" key="1">
    <citation type="submission" date="2021-06" db="EMBL/GenBank/DDBJ databases">
        <authorList>
            <person name="Kallberg Y."/>
            <person name="Tangrot J."/>
            <person name="Rosling A."/>
        </authorList>
    </citation>
    <scope>NUCLEOTIDE SEQUENCE</scope>
    <source>
        <strain evidence="2">IA702</strain>
    </source>
</reference>
<dbReference type="Gene3D" id="3.40.50.300">
    <property type="entry name" value="P-loop containing nucleotide triphosphate hydrolases"/>
    <property type="match status" value="1"/>
</dbReference>
<dbReference type="Proteomes" id="UP000789572">
    <property type="component" value="Unassembled WGS sequence"/>
</dbReference>
<proteinExistence type="predicted"/>
<dbReference type="InterPro" id="IPR006073">
    <property type="entry name" value="GTP-bd"/>
</dbReference>
<sequence>MTEKKIILLVGRTGGGKSTLANVLSGKENASAESENSASKTKEIQEIEFDFKHEGKEYKIETYQIVDSIGIGDTRLTQAQVLSEISK</sequence>
<name>A0A9N9D842_9GLOM</name>
<evidence type="ECO:0000313" key="2">
    <source>
        <dbReference type="EMBL" id="CAG8625964.1"/>
    </source>
</evidence>
<protein>
    <submittedName>
        <fullName evidence="2">5823_t:CDS:1</fullName>
    </submittedName>
</protein>
<evidence type="ECO:0000313" key="3">
    <source>
        <dbReference type="Proteomes" id="UP000789572"/>
    </source>
</evidence>
<dbReference type="AlphaFoldDB" id="A0A9N9D842"/>
<keyword evidence="3" id="KW-1185">Reference proteome</keyword>
<comment type="caution">
    <text evidence="2">The sequence shown here is derived from an EMBL/GenBank/DDBJ whole genome shotgun (WGS) entry which is preliminary data.</text>
</comment>
<dbReference type="GO" id="GO:0005525">
    <property type="term" value="F:GTP binding"/>
    <property type="evidence" value="ECO:0007669"/>
    <property type="project" value="InterPro"/>
</dbReference>
<dbReference type="Pfam" id="PF01926">
    <property type="entry name" value="MMR_HSR1"/>
    <property type="match status" value="1"/>
</dbReference>
<accession>A0A9N9D842</accession>
<organism evidence="2 3">
    <name type="scientific">Paraglomus occultum</name>
    <dbReference type="NCBI Taxonomy" id="144539"/>
    <lineage>
        <taxon>Eukaryota</taxon>
        <taxon>Fungi</taxon>
        <taxon>Fungi incertae sedis</taxon>
        <taxon>Mucoromycota</taxon>
        <taxon>Glomeromycotina</taxon>
        <taxon>Glomeromycetes</taxon>
        <taxon>Paraglomerales</taxon>
        <taxon>Paraglomeraceae</taxon>
        <taxon>Paraglomus</taxon>
    </lineage>
</organism>
<evidence type="ECO:0000259" key="1">
    <source>
        <dbReference type="Pfam" id="PF01926"/>
    </source>
</evidence>
<dbReference type="OrthoDB" id="8954335at2759"/>
<dbReference type="SUPFAM" id="SSF52540">
    <property type="entry name" value="P-loop containing nucleoside triphosphate hydrolases"/>
    <property type="match status" value="1"/>
</dbReference>
<feature type="domain" description="G" evidence="1">
    <location>
        <begin position="7"/>
        <end position="72"/>
    </location>
</feature>
<dbReference type="EMBL" id="CAJVPJ010002634">
    <property type="protein sequence ID" value="CAG8625964.1"/>
    <property type="molecule type" value="Genomic_DNA"/>
</dbReference>
<dbReference type="InterPro" id="IPR027417">
    <property type="entry name" value="P-loop_NTPase"/>
</dbReference>